<feature type="modified residue" description="4-aspartylphosphate" evidence="2">
    <location>
        <position position="52"/>
    </location>
</feature>
<dbReference type="InterPro" id="IPR011006">
    <property type="entry name" value="CheY-like_superfamily"/>
</dbReference>
<evidence type="ECO:0000256" key="1">
    <source>
        <dbReference type="ARBA" id="ARBA00022553"/>
    </source>
</evidence>
<dbReference type="PROSITE" id="PS50110">
    <property type="entry name" value="RESPONSE_REGULATORY"/>
    <property type="match status" value="1"/>
</dbReference>
<feature type="domain" description="Response regulatory" evidence="3">
    <location>
        <begin position="3"/>
        <end position="116"/>
    </location>
</feature>
<dbReference type="SUPFAM" id="SSF52172">
    <property type="entry name" value="CheY-like"/>
    <property type="match status" value="1"/>
</dbReference>
<keyword evidence="1 2" id="KW-0597">Phosphoprotein</keyword>
<dbReference type="InterPro" id="IPR001789">
    <property type="entry name" value="Sig_transdc_resp-reg_receiver"/>
</dbReference>
<proteinExistence type="predicted"/>
<dbReference type="Pfam" id="PF00072">
    <property type="entry name" value="Response_reg"/>
    <property type="match status" value="1"/>
</dbReference>
<dbReference type="PANTHER" id="PTHR44591">
    <property type="entry name" value="STRESS RESPONSE REGULATOR PROTEIN 1"/>
    <property type="match status" value="1"/>
</dbReference>
<dbReference type="RefSeq" id="WP_264282303.1">
    <property type="nucleotide sequence ID" value="NZ_CP107006.1"/>
</dbReference>
<dbReference type="SMART" id="SM00448">
    <property type="entry name" value="REC"/>
    <property type="match status" value="1"/>
</dbReference>
<accession>A0ABY6J416</accession>
<sequence>MQKILILDDNRDILDAMSAVLGRKQMEVVTLCEPRKLNDYLATYKPDILLMDIALGTYDGRDLCKRIKEDAATDLPVVLFTAQNYTPESIYECHADAVLDKPFPLPALYATLKRFLD</sequence>
<dbReference type="Proteomes" id="UP001162741">
    <property type="component" value="Chromosome"/>
</dbReference>
<dbReference type="Gene3D" id="3.40.50.2300">
    <property type="match status" value="1"/>
</dbReference>
<keyword evidence="5" id="KW-1185">Reference proteome</keyword>
<dbReference type="PANTHER" id="PTHR44591:SF3">
    <property type="entry name" value="RESPONSE REGULATORY DOMAIN-CONTAINING PROTEIN"/>
    <property type="match status" value="1"/>
</dbReference>
<dbReference type="EMBL" id="CP107006">
    <property type="protein sequence ID" value="UYQ94413.1"/>
    <property type="molecule type" value="Genomic_DNA"/>
</dbReference>
<dbReference type="InterPro" id="IPR050595">
    <property type="entry name" value="Bact_response_regulator"/>
</dbReference>
<reference evidence="4" key="1">
    <citation type="submission" date="2022-10" db="EMBL/GenBank/DDBJ databases">
        <title>Chitinophaga sp. nov., isolated from soil.</title>
        <authorList>
            <person name="Jeon C.O."/>
        </authorList>
    </citation>
    <scope>NUCLEOTIDE SEQUENCE</scope>
    <source>
        <strain evidence="4">R8</strain>
    </source>
</reference>
<organism evidence="4 5">
    <name type="scientific">Chitinophaga horti</name>
    <dbReference type="NCBI Taxonomy" id="2920382"/>
    <lineage>
        <taxon>Bacteria</taxon>
        <taxon>Pseudomonadati</taxon>
        <taxon>Bacteroidota</taxon>
        <taxon>Chitinophagia</taxon>
        <taxon>Chitinophagales</taxon>
        <taxon>Chitinophagaceae</taxon>
        <taxon>Chitinophaga</taxon>
    </lineage>
</organism>
<protein>
    <submittedName>
        <fullName evidence="4">Response regulator</fullName>
    </submittedName>
</protein>
<evidence type="ECO:0000259" key="3">
    <source>
        <dbReference type="PROSITE" id="PS50110"/>
    </source>
</evidence>
<gene>
    <name evidence="4" type="ORF">MKQ68_04835</name>
</gene>
<evidence type="ECO:0000256" key="2">
    <source>
        <dbReference type="PROSITE-ProRule" id="PRU00169"/>
    </source>
</evidence>
<evidence type="ECO:0000313" key="4">
    <source>
        <dbReference type="EMBL" id="UYQ94413.1"/>
    </source>
</evidence>
<evidence type="ECO:0000313" key="5">
    <source>
        <dbReference type="Proteomes" id="UP001162741"/>
    </source>
</evidence>
<dbReference type="CDD" id="cd00156">
    <property type="entry name" value="REC"/>
    <property type="match status" value="1"/>
</dbReference>
<name>A0ABY6J416_9BACT</name>